<feature type="compositionally biased region" description="Polar residues" evidence="3">
    <location>
        <begin position="245"/>
        <end position="257"/>
    </location>
</feature>
<feature type="region of interest" description="Disordered" evidence="3">
    <location>
        <begin position="748"/>
        <end position="782"/>
    </location>
</feature>
<feature type="region of interest" description="Disordered" evidence="3">
    <location>
        <begin position="1002"/>
        <end position="1062"/>
    </location>
</feature>
<name>A0A6A6GHJ7_9PEZI</name>
<dbReference type="SMART" id="SM00233">
    <property type="entry name" value="PH"/>
    <property type="match status" value="1"/>
</dbReference>
<dbReference type="OrthoDB" id="2123378at2759"/>
<feature type="compositionally biased region" description="Basic and acidic residues" evidence="3">
    <location>
        <begin position="1432"/>
        <end position="1447"/>
    </location>
</feature>
<feature type="region of interest" description="Disordered" evidence="3">
    <location>
        <begin position="876"/>
        <end position="904"/>
    </location>
</feature>
<keyword evidence="6" id="KW-1185">Reference proteome</keyword>
<dbReference type="PANTHER" id="PTHR36100:SF1">
    <property type="entry name" value="BUD SITE SELECTION PROTEIN 4"/>
    <property type="match status" value="1"/>
</dbReference>
<dbReference type="InterPro" id="IPR011993">
    <property type="entry name" value="PH-like_dom_sf"/>
</dbReference>
<dbReference type="EMBL" id="ML992504">
    <property type="protein sequence ID" value="KAF2225097.1"/>
    <property type="molecule type" value="Genomic_DNA"/>
</dbReference>
<feature type="region of interest" description="Disordered" evidence="3">
    <location>
        <begin position="838"/>
        <end position="862"/>
    </location>
</feature>
<sequence>MAGDAVQPLRINKMTTPTSSPTKLPRPLAEIGTTERRRNSPSYNQATKKMIVTESSPKETSPFRSPKSIWTREGMSPGRFGQENSPERENIVPSKRSSIENLKKASRVANSPMFARESRDKYDPSSSPIVERPLTDRPLSDRIQQNPFSRYDSVRKENNPFRSPERPTHRRTESRTDIIDSFQPTSPFGSPQKSSLTANSRYGNSLGLDIDGSLEEDSRAPTPRQSLRPAKSVTFETAPPEINEYEQQTPEPSSVASGSREGSYESDDYEDNSFDRASEDQEDSFDASLEDTDKTPVVLPGDWRHASPSTARTDLIDDDDDVFAEGSPPPTATPGRLAPSQQSTRSESITSEGSVRPLPPLPGFNSPERGRRSSASLSAAAERASSAQRILPTPPRPASISKDEILRMREAGMSREDRMSLLALQESLAEDGRRTSTITSASNKLQEAVQDEKDEVGDLPEFDYAPQISRESILKKVKADLNQDYVDDEAVEQESLYSEQGIDYSDLARLDPDTAIPSRETSTTFNNLDVPIKEEPEESVLDLDHIPVLSYDPAALGEFESPYLGGQRQSSVVHHSSAEAESEDNGTNGSSNIPGFMTDTMQGAGLGISDNEKFSTPAEEPTKAELGKETSLPFLANFLGKNDYDFGLKDYMSLSTTTEKNETTVPAVGPIAAGLRTSLSTEGDDESTQRDDSVDTASVYDQPIMQEAPVIPERKATIKTGGKLKTRASGTTADLQAVIQAQREAMEAEDMPDMPSQYRPSSNASDQASVISGTSSKNDSAVGSAQELKLDIPISPSEAELGTSFSLSAEMDRLMDAQKKGYLMRQNTKVVHASHRNFSNGTTVSNNSDSSVPSVSTMQTERKVSEKFIQTEPWNGKVRRKSGRVSSGRRSNIGVAPPGPGHESALGTLEEHSILSDIDPDVERGRLFVKVVGVKDLDLALPRNDRLFFQLTLDNGLHCVTTANLDLGRNAPIGQEFELVVQQDLEFQLTLTTVLPPKPKVVATNSGLSGTSSASGRKSPTKSMFSRLLSSPKKRAEAERKAQAEAEAEERRRVEEAERRRVQDRPTVWDKLRDLVDAQTGSFARAYVGLKGHEEGCYGRTMQVDVPLYNEWAMEKDFNVVSSVRSKRSNGFGMGMRDGVVRRPPYQIGNLEVQLLFVPKGKGVEEEDMPKSMSAAVREMKEAEKVKSVKHEGYLSQQGGDCPYWRRRFFRLSSTRLTAYHEHTMQPRATINLAKASRLIDDKTSLVADPNAAHTSSKKRRKSAFAEEDDGYQFVEEGFRLRFSNGETIDFYADSTAQKDEWMVALSQALGREGGKGKVAKWTDLVLAQEAKKKPAPPASSSSSSKNNKQPDITVCPPTSSRSSLTPSTGAAAAAHGYTKSAPTSPVKRDSVVRKEVPRERAVAVVDGPEVPPKDEGSWFGGKRAGTPPMSPRKEGRRRGEVKSMIL</sequence>
<feature type="compositionally biased region" description="Polar residues" evidence="3">
    <location>
        <begin position="758"/>
        <end position="782"/>
    </location>
</feature>
<feature type="compositionally biased region" description="Polar residues" evidence="3">
    <location>
        <begin position="40"/>
        <end position="63"/>
    </location>
</feature>
<feature type="region of interest" description="Disordered" evidence="3">
    <location>
        <begin position="1247"/>
        <end position="1267"/>
    </location>
</feature>
<dbReference type="GO" id="GO:0051301">
    <property type="term" value="P:cell division"/>
    <property type="evidence" value="ECO:0007669"/>
    <property type="project" value="UniProtKB-KW"/>
</dbReference>
<feature type="region of interest" description="Disordered" evidence="3">
    <location>
        <begin position="1"/>
        <end position="404"/>
    </location>
</feature>
<feature type="compositionally biased region" description="Basic and acidic residues" evidence="3">
    <location>
        <begin position="1387"/>
        <end position="1402"/>
    </location>
</feature>
<dbReference type="Pfam" id="PF00169">
    <property type="entry name" value="PH"/>
    <property type="match status" value="1"/>
</dbReference>
<evidence type="ECO:0000256" key="2">
    <source>
        <dbReference type="ARBA" id="ARBA00023306"/>
    </source>
</evidence>
<dbReference type="CDD" id="cd13278">
    <property type="entry name" value="PH_Bud4"/>
    <property type="match status" value="1"/>
</dbReference>
<dbReference type="InterPro" id="IPR001849">
    <property type="entry name" value="PH_domain"/>
</dbReference>
<feature type="compositionally biased region" description="Low complexity" evidence="3">
    <location>
        <begin position="373"/>
        <end position="389"/>
    </location>
</feature>
<feature type="compositionally biased region" description="Polar residues" evidence="3">
    <location>
        <begin position="1003"/>
        <end position="1024"/>
    </location>
</feature>
<organism evidence="5 6">
    <name type="scientific">Elsinoe ampelina</name>
    <dbReference type="NCBI Taxonomy" id="302913"/>
    <lineage>
        <taxon>Eukaryota</taxon>
        <taxon>Fungi</taxon>
        <taxon>Dikarya</taxon>
        <taxon>Ascomycota</taxon>
        <taxon>Pezizomycotina</taxon>
        <taxon>Dothideomycetes</taxon>
        <taxon>Dothideomycetidae</taxon>
        <taxon>Myriangiales</taxon>
        <taxon>Elsinoaceae</taxon>
        <taxon>Elsinoe</taxon>
    </lineage>
</organism>
<gene>
    <name evidence="5" type="ORF">BDZ85DRAFT_317697</name>
</gene>
<keyword evidence="1 5" id="KW-0132">Cell division</keyword>
<feature type="region of interest" description="Disordered" evidence="3">
    <location>
        <begin position="676"/>
        <end position="697"/>
    </location>
</feature>
<evidence type="ECO:0000256" key="1">
    <source>
        <dbReference type="ARBA" id="ARBA00022618"/>
    </source>
</evidence>
<dbReference type="Proteomes" id="UP000799538">
    <property type="component" value="Unassembled WGS sequence"/>
</dbReference>
<dbReference type="PROSITE" id="PS50003">
    <property type="entry name" value="PH_DOMAIN"/>
    <property type="match status" value="1"/>
</dbReference>
<evidence type="ECO:0000313" key="5">
    <source>
        <dbReference type="EMBL" id="KAF2225097.1"/>
    </source>
</evidence>
<dbReference type="SUPFAM" id="SSF50729">
    <property type="entry name" value="PH domain-like"/>
    <property type="match status" value="1"/>
</dbReference>
<evidence type="ECO:0000313" key="6">
    <source>
        <dbReference type="Proteomes" id="UP000799538"/>
    </source>
</evidence>
<feature type="region of interest" description="Disordered" evidence="3">
    <location>
        <begin position="1330"/>
        <end position="1447"/>
    </location>
</feature>
<dbReference type="InterPro" id="IPR052007">
    <property type="entry name" value="Bud4"/>
</dbReference>
<proteinExistence type="predicted"/>
<feature type="compositionally biased region" description="Low complexity" evidence="3">
    <location>
        <begin position="839"/>
        <end position="857"/>
    </location>
</feature>
<dbReference type="Gene3D" id="2.30.29.30">
    <property type="entry name" value="Pleckstrin-homology domain (PH domain)/Phosphotyrosine-binding domain (PTB)"/>
    <property type="match status" value="1"/>
</dbReference>
<feature type="domain" description="PH" evidence="4">
    <location>
        <begin position="1188"/>
        <end position="1311"/>
    </location>
</feature>
<feature type="compositionally biased region" description="Low complexity" evidence="3">
    <location>
        <begin position="1357"/>
        <end position="1369"/>
    </location>
</feature>
<feature type="region of interest" description="Disordered" evidence="3">
    <location>
        <begin position="567"/>
        <end position="625"/>
    </location>
</feature>
<accession>A0A6A6GHJ7</accession>
<keyword evidence="2" id="KW-0131">Cell cycle</keyword>
<protein>
    <submittedName>
        <fullName evidence="5">Cell division protein anillin-domain-containing protein</fullName>
    </submittedName>
</protein>
<dbReference type="GO" id="GO:0005525">
    <property type="term" value="F:GTP binding"/>
    <property type="evidence" value="ECO:0007669"/>
    <property type="project" value="TreeGrafter"/>
</dbReference>
<evidence type="ECO:0000256" key="3">
    <source>
        <dbReference type="SAM" id="MobiDB-lite"/>
    </source>
</evidence>
<dbReference type="PANTHER" id="PTHR36100">
    <property type="entry name" value="BUD SITE SELECTION PROTEIN 4"/>
    <property type="match status" value="1"/>
</dbReference>
<feature type="compositionally biased region" description="Basic and acidic residues" evidence="3">
    <location>
        <begin position="152"/>
        <end position="178"/>
    </location>
</feature>
<feature type="compositionally biased region" description="Basic and acidic residues" evidence="3">
    <location>
        <begin position="1034"/>
        <end position="1062"/>
    </location>
</feature>
<reference evidence="6" key="1">
    <citation type="journal article" date="2020" name="Stud. Mycol.">
        <title>101 Dothideomycetes genomes: A test case for predicting lifestyles and emergence of pathogens.</title>
        <authorList>
            <person name="Haridas S."/>
            <person name="Albert R."/>
            <person name="Binder M."/>
            <person name="Bloem J."/>
            <person name="LaButti K."/>
            <person name="Salamov A."/>
            <person name="Andreopoulos B."/>
            <person name="Baker S."/>
            <person name="Barry K."/>
            <person name="Bills G."/>
            <person name="Bluhm B."/>
            <person name="Cannon C."/>
            <person name="Castanera R."/>
            <person name="Culley D."/>
            <person name="Daum C."/>
            <person name="Ezra D."/>
            <person name="Gonzalez J."/>
            <person name="Henrissat B."/>
            <person name="Kuo A."/>
            <person name="Liang C."/>
            <person name="Lipzen A."/>
            <person name="Lutzoni F."/>
            <person name="Magnuson J."/>
            <person name="Mondo S."/>
            <person name="Nolan M."/>
            <person name="Ohm R."/>
            <person name="Pangilinan J."/>
            <person name="Park H.-J."/>
            <person name="Ramirez L."/>
            <person name="Alfaro M."/>
            <person name="Sun H."/>
            <person name="Tritt A."/>
            <person name="Yoshinaga Y."/>
            <person name="Zwiers L.-H."/>
            <person name="Turgeon B."/>
            <person name="Goodwin S."/>
            <person name="Spatafora J."/>
            <person name="Crous P."/>
            <person name="Grigoriev I."/>
        </authorList>
    </citation>
    <scope>NUCLEOTIDE SEQUENCE [LARGE SCALE GENOMIC DNA]</scope>
    <source>
        <strain evidence="6">CECT 20119</strain>
    </source>
</reference>
<feature type="compositionally biased region" description="Acidic residues" evidence="3">
    <location>
        <begin position="280"/>
        <end position="290"/>
    </location>
</feature>
<dbReference type="FunFam" id="2.30.29.30:FF:000311">
    <property type="entry name" value="GTP binding protein (Bud4)"/>
    <property type="match status" value="1"/>
</dbReference>
<feature type="compositionally biased region" description="Polar residues" evidence="3">
    <location>
        <begin position="339"/>
        <end position="353"/>
    </location>
</feature>
<feature type="compositionally biased region" description="Polar residues" evidence="3">
    <location>
        <begin position="182"/>
        <end position="203"/>
    </location>
</feature>
<feature type="compositionally biased region" description="Polar residues" evidence="3">
    <location>
        <begin position="13"/>
        <end position="22"/>
    </location>
</feature>
<evidence type="ECO:0000259" key="4">
    <source>
        <dbReference type="PROSITE" id="PS50003"/>
    </source>
</evidence>